<accession>A0A133Y2T5</accession>
<dbReference type="RefSeq" id="WP_060936591.1">
    <property type="nucleotide sequence ID" value="NZ_KQ959297.1"/>
</dbReference>
<dbReference type="AlphaFoldDB" id="A0A133Y2T5"/>
<protein>
    <recommendedName>
        <fullName evidence="3">Helicase Helix-turn-helix domain-containing protein</fullName>
    </recommendedName>
</protein>
<organism evidence="1 2">
    <name type="scientific">Aerococcus christensenii</name>
    <dbReference type="NCBI Taxonomy" id="87541"/>
    <lineage>
        <taxon>Bacteria</taxon>
        <taxon>Bacillati</taxon>
        <taxon>Bacillota</taxon>
        <taxon>Bacilli</taxon>
        <taxon>Lactobacillales</taxon>
        <taxon>Aerococcaceae</taxon>
        <taxon>Aerococcus</taxon>
    </lineage>
</organism>
<reference evidence="1 2" key="1">
    <citation type="submission" date="2016-01" db="EMBL/GenBank/DDBJ databases">
        <authorList>
            <person name="Oliw E.H."/>
        </authorList>
    </citation>
    <scope>NUCLEOTIDE SEQUENCE [LARGE SCALE GENOMIC DNA]</scope>
    <source>
        <strain evidence="1 2">KA00635</strain>
    </source>
</reference>
<gene>
    <name evidence="1" type="ORF">HMPREF3187_00540</name>
</gene>
<evidence type="ECO:0000313" key="2">
    <source>
        <dbReference type="Proteomes" id="UP000070422"/>
    </source>
</evidence>
<name>A0A133Y2T5_9LACT</name>
<proteinExistence type="predicted"/>
<sequence length="336" mass="39746">MERVLAYLESQTATLNASSVSQVLRGKRTDSTLWFALKYDLMPYMGLTPKLFLNDWEERLTASSFPDFYLPLLKKRWGMFPRLHQQFCQQALRLWWQTLMYATVDEKVYVPIVQSVSVQQWIKAYYAQKTETKLDLAKHVAEELTTLLEGFDERTATFFVESLGRKECPAFTYRQLAHKYQLSLLEVEWGQEAAVNAVMKASLKREDCPFLKEFVTQLLRGYPLWTDSVEVTRRFLVAGYSTEEIAACRRLKLSTIYNHYVELSMVRLNFLESKIQHFLHQSAQDLRQRPVPEDYDHFKRLYPTAPYWTFRYWQIANKKEKIRRGPQSVTKRKDAL</sequence>
<comment type="caution">
    <text evidence="1">The sequence shown here is derived from an EMBL/GenBank/DDBJ whole genome shotgun (WGS) entry which is preliminary data.</text>
</comment>
<dbReference type="STRING" id="87541.AWM71_01400"/>
<evidence type="ECO:0008006" key="3">
    <source>
        <dbReference type="Google" id="ProtNLM"/>
    </source>
</evidence>
<evidence type="ECO:0000313" key="1">
    <source>
        <dbReference type="EMBL" id="KXB37465.1"/>
    </source>
</evidence>
<dbReference type="EMBL" id="LSCQ01000026">
    <property type="protein sequence ID" value="KXB37465.1"/>
    <property type="molecule type" value="Genomic_DNA"/>
</dbReference>
<dbReference type="Proteomes" id="UP000070422">
    <property type="component" value="Unassembled WGS sequence"/>
</dbReference>
<dbReference type="PATRIC" id="fig|87541.4.peg.542"/>